<keyword evidence="10" id="KW-0676">Redox-active center</keyword>
<comment type="caution">
    <text evidence="14">The sequence shown here is derived from an EMBL/GenBank/DDBJ whole genome shotgun (WGS) entry which is preliminary data.</text>
</comment>
<evidence type="ECO:0000313" key="14">
    <source>
        <dbReference type="EMBL" id="GAA94238.1"/>
    </source>
</evidence>
<accession>G7DUH8</accession>
<keyword evidence="8" id="KW-0496">Mitochondrion</keyword>
<feature type="compositionally biased region" description="Basic and acidic residues" evidence="12">
    <location>
        <begin position="278"/>
        <end position="287"/>
    </location>
</feature>
<evidence type="ECO:0000256" key="1">
    <source>
        <dbReference type="ARBA" id="ARBA00001973"/>
    </source>
</evidence>
<keyword evidence="15" id="KW-1185">Reference proteome</keyword>
<evidence type="ECO:0000256" key="10">
    <source>
        <dbReference type="ARBA" id="ARBA00023284"/>
    </source>
</evidence>
<evidence type="ECO:0000313" key="15">
    <source>
        <dbReference type="Proteomes" id="UP000009131"/>
    </source>
</evidence>
<dbReference type="GO" id="GO:0015035">
    <property type="term" value="F:protein-disulfide reductase activity"/>
    <property type="evidence" value="ECO:0007669"/>
    <property type="project" value="InterPro"/>
</dbReference>
<evidence type="ECO:0000256" key="6">
    <source>
        <dbReference type="ARBA" id="ARBA00023002"/>
    </source>
</evidence>
<feature type="compositionally biased region" description="Polar residues" evidence="12">
    <location>
        <begin position="248"/>
        <end position="260"/>
    </location>
</feature>
<evidence type="ECO:0000256" key="7">
    <source>
        <dbReference type="ARBA" id="ARBA00023010"/>
    </source>
</evidence>
<proteinExistence type="predicted"/>
<feature type="compositionally biased region" description="Acidic residues" evidence="12">
    <location>
        <begin position="186"/>
        <end position="196"/>
    </location>
</feature>
<dbReference type="Proteomes" id="UP000009131">
    <property type="component" value="Unassembled WGS sequence"/>
</dbReference>
<keyword evidence="13" id="KW-0472">Membrane</keyword>
<dbReference type="EMBL" id="BABT02000028">
    <property type="protein sequence ID" value="GAA94238.1"/>
    <property type="molecule type" value="Genomic_DNA"/>
</dbReference>
<dbReference type="AlphaFoldDB" id="G7DUH8"/>
<dbReference type="PROSITE" id="PS51808">
    <property type="entry name" value="CHCH"/>
    <property type="match status" value="1"/>
</dbReference>
<keyword evidence="5" id="KW-0653">Protein transport</keyword>
<protein>
    <recommendedName>
        <fullName evidence="3">Mitochondrial intermembrane space import and assembly protein 40</fullName>
    </recommendedName>
    <alternativeName>
        <fullName evidence="11">Mitochondrial import inner membrane translocase TIM40</fullName>
    </alternativeName>
</protein>
<evidence type="ECO:0000256" key="2">
    <source>
        <dbReference type="ARBA" id="ARBA00004164"/>
    </source>
</evidence>
<feature type="transmembrane region" description="Helical" evidence="13">
    <location>
        <begin position="43"/>
        <end position="62"/>
    </location>
</feature>
<evidence type="ECO:0000256" key="8">
    <source>
        <dbReference type="ARBA" id="ARBA00023128"/>
    </source>
</evidence>
<keyword evidence="6" id="KW-0560">Oxidoreductase</keyword>
<evidence type="ECO:0000256" key="12">
    <source>
        <dbReference type="SAM" id="MobiDB-lite"/>
    </source>
</evidence>
<dbReference type="HOGENOM" id="CLU_894531_0_0_1"/>
<evidence type="ECO:0000256" key="9">
    <source>
        <dbReference type="ARBA" id="ARBA00023157"/>
    </source>
</evidence>
<evidence type="ECO:0000256" key="5">
    <source>
        <dbReference type="ARBA" id="ARBA00022927"/>
    </source>
</evidence>
<organism evidence="14 15">
    <name type="scientific">Mixia osmundae (strain CBS 9802 / IAM 14324 / JCM 22182 / KY 12970)</name>
    <dbReference type="NCBI Taxonomy" id="764103"/>
    <lineage>
        <taxon>Eukaryota</taxon>
        <taxon>Fungi</taxon>
        <taxon>Dikarya</taxon>
        <taxon>Basidiomycota</taxon>
        <taxon>Pucciniomycotina</taxon>
        <taxon>Mixiomycetes</taxon>
        <taxon>Mixiales</taxon>
        <taxon>Mixiaceae</taxon>
        <taxon>Mixia</taxon>
    </lineage>
</organism>
<comment type="cofactor">
    <cofactor evidence="1">
        <name>Cu(2+)</name>
        <dbReference type="ChEBI" id="CHEBI:29036"/>
    </cofactor>
</comment>
<feature type="region of interest" description="Disordered" evidence="12">
    <location>
        <begin position="95"/>
        <end position="120"/>
    </location>
</feature>
<keyword evidence="4" id="KW-0813">Transport</keyword>
<feature type="compositionally biased region" description="Polar residues" evidence="12">
    <location>
        <begin position="305"/>
        <end position="317"/>
    </location>
</feature>
<dbReference type="GO" id="GO:0045041">
    <property type="term" value="P:protein import into mitochondrial intermembrane space"/>
    <property type="evidence" value="ECO:0007669"/>
    <property type="project" value="InterPro"/>
</dbReference>
<name>G7DUH8_MIXOS</name>
<dbReference type="eggNOG" id="KOG4149">
    <property type="taxonomic scope" value="Eukaryota"/>
</dbReference>
<dbReference type="GO" id="GO:0005758">
    <property type="term" value="C:mitochondrial intermembrane space"/>
    <property type="evidence" value="ECO:0007669"/>
    <property type="project" value="TreeGrafter"/>
</dbReference>
<evidence type="ECO:0000256" key="4">
    <source>
        <dbReference type="ARBA" id="ARBA00022448"/>
    </source>
</evidence>
<evidence type="ECO:0000256" key="3">
    <source>
        <dbReference type="ARBA" id="ARBA00013714"/>
    </source>
</evidence>
<dbReference type="Gene3D" id="1.10.287.2900">
    <property type="match status" value="1"/>
</dbReference>
<dbReference type="InParanoid" id="G7DUH8"/>
<keyword evidence="9" id="KW-1015">Disulfide bond</keyword>
<evidence type="ECO:0000256" key="11">
    <source>
        <dbReference type="ARBA" id="ARBA00033150"/>
    </source>
</evidence>
<dbReference type="PANTHER" id="PTHR21622:SF0">
    <property type="entry name" value="COILED-COIL-HELIX-COILED-COIL-HELIX DOMAIN CONTAINING 4"/>
    <property type="match status" value="1"/>
</dbReference>
<reference evidence="14 15" key="2">
    <citation type="journal article" date="2012" name="Open Biol.">
        <title>Characteristics of nucleosomes and linker DNA regions on the genome of the basidiomycete Mixia osmundae revealed by mono- and dinucleosome mapping.</title>
        <authorList>
            <person name="Nishida H."/>
            <person name="Kondo S."/>
            <person name="Matsumoto T."/>
            <person name="Suzuki Y."/>
            <person name="Yoshikawa H."/>
            <person name="Taylor T.D."/>
            <person name="Sugiyama J."/>
        </authorList>
    </citation>
    <scope>NUCLEOTIDE SEQUENCE [LARGE SCALE GENOMIC DNA]</scope>
    <source>
        <strain evidence="15">CBS 9802 / IAM 14324 / JCM 22182 / KY 12970</strain>
    </source>
</reference>
<reference evidence="14 15" key="1">
    <citation type="journal article" date="2011" name="J. Gen. Appl. Microbiol.">
        <title>Draft genome sequencing of the enigmatic basidiomycete Mixia osmundae.</title>
        <authorList>
            <person name="Nishida H."/>
            <person name="Nagatsuka Y."/>
            <person name="Sugiyama J."/>
        </authorList>
    </citation>
    <scope>NUCLEOTIDE SEQUENCE [LARGE SCALE GENOMIC DNA]</scope>
    <source>
        <strain evidence="15">CBS 9802 / IAM 14324 / JCM 22182 / KY 12970</strain>
    </source>
</reference>
<feature type="region of interest" description="Disordered" evidence="12">
    <location>
        <begin position="184"/>
        <end position="346"/>
    </location>
</feature>
<dbReference type="GO" id="GO:0005743">
    <property type="term" value="C:mitochondrial inner membrane"/>
    <property type="evidence" value="ECO:0007669"/>
    <property type="project" value="UniProtKB-SubCell"/>
</dbReference>
<keyword evidence="13" id="KW-0812">Transmembrane</keyword>
<evidence type="ECO:0000256" key="13">
    <source>
        <dbReference type="SAM" id="Phobius"/>
    </source>
</evidence>
<sequence>MSSSLGTQTCLQLTRSARSLARASRASKRWASSSAMPSTSRSAFVIAGGAVVGVIGGSALLGSSGSDKRKALLASKNKAATNETPNVVHDKAKEVAQQTAAGDPSQPEEGEQDSSAAFNPETGEINWDCPCLGGMAHGPCGAEFKEAFSCFVFSDETPKGAGCIDKFKGMQDCFRAHPDHYGADMIGEEDGDEDSSEGSSEPGMIDKAHDTYESLTEAAEGALGRVSSVFSSGDTTAGRDDEHKSQHKQQGSSPSLNATTGDVHAGGSQMHSTTASRSGKDALHPEKTPNTTGGRKDPTGRNAAKGNQPSGSSSSAQDKFKASVESTRSGQDKDQAGSAASRHKTA</sequence>
<dbReference type="STRING" id="764103.G7DUH8"/>
<keyword evidence="7" id="KW-0811">Translocation</keyword>
<dbReference type="PANTHER" id="PTHR21622">
    <property type="entry name" value="COILED-COIL-HELIX-COILED-COIL-HELIX DOMAIN CONTAINING 4"/>
    <property type="match status" value="1"/>
</dbReference>
<dbReference type="OrthoDB" id="7481291at2759"/>
<dbReference type="InterPro" id="IPR039289">
    <property type="entry name" value="CHCHD4"/>
</dbReference>
<comment type="subcellular location">
    <subcellularLocation>
        <location evidence="2">Mitochondrion inner membrane</location>
        <topology evidence="2">Single-pass type II membrane protein</topology>
        <orientation evidence="2">Intermembrane side</orientation>
    </subcellularLocation>
</comment>
<keyword evidence="13" id="KW-1133">Transmembrane helix</keyword>
<gene>
    <name evidence="14" type="primary">Mo00887</name>
    <name evidence="14" type="ORF">E5Q_00887</name>
</gene>